<reference evidence="2 3" key="1">
    <citation type="submission" date="2018-08" db="EMBL/GenBank/DDBJ databases">
        <authorList>
            <person name="Muller C M."/>
        </authorList>
    </citation>
    <scope>NUCLEOTIDE SEQUENCE [LARGE SCALE GENOMIC DNA]</scope>
</reference>
<name>A0A9X9L9X9_BLUGR</name>
<feature type="signal peptide" evidence="1">
    <location>
        <begin position="1"/>
        <end position="19"/>
    </location>
</feature>
<gene>
    <name evidence="2" type="ORF">BGT96224V316_LOCUS1731</name>
</gene>
<keyword evidence="3" id="KW-1185">Reference proteome</keyword>
<sequence>MLCVFLSNTISIVLLGCLAQNIRTSNNFLIKEEDTKFSYYPFSRVSSIL</sequence>
<feature type="chain" id="PRO_5040940054" evidence="1">
    <location>
        <begin position="20"/>
        <end position="49"/>
    </location>
</feature>
<dbReference type="EMBL" id="LR026986">
    <property type="protein sequence ID" value="VCU40471.1"/>
    <property type="molecule type" value="Genomic_DNA"/>
</dbReference>
<evidence type="ECO:0000256" key="1">
    <source>
        <dbReference type="SAM" id="SignalP"/>
    </source>
</evidence>
<dbReference type="AlphaFoldDB" id="A0A9X9L9X9"/>
<proteinExistence type="predicted"/>
<dbReference type="Proteomes" id="UP000324639">
    <property type="component" value="Chromosome Bgt_-03"/>
</dbReference>
<keyword evidence="1" id="KW-0732">Signal</keyword>
<accession>A0A9X9L9X9</accession>
<evidence type="ECO:0000313" key="2">
    <source>
        <dbReference type="EMBL" id="VCU40471.1"/>
    </source>
</evidence>
<organism evidence="2 3">
    <name type="scientific">Blumeria graminis f. sp. tritici</name>
    <dbReference type="NCBI Taxonomy" id="62690"/>
    <lineage>
        <taxon>Eukaryota</taxon>
        <taxon>Fungi</taxon>
        <taxon>Dikarya</taxon>
        <taxon>Ascomycota</taxon>
        <taxon>Pezizomycotina</taxon>
        <taxon>Leotiomycetes</taxon>
        <taxon>Erysiphales</taxon>
        <taxon>Erysiphaceae</taxon>
        <taxon>Blumeria</taxon>
    </lineage>
</organism>
<evidence type="ECO:0000313" key="3">
    <source>
        <dbReference type="Proteomes" id="UP000324639"/>
    </source>
</evidence>
<protein>
    <submittedName>
        <fullName evidence="2">Bgt-51747</fullName>
    </submittedName>
</protein>